<protein>
    <submittedName>
        <fullName evidence="3">Nucleotide-binding universal stress UspA family protein</fullName>
    </submittedName>
</protein>
<feature type="domain" description="UspA" evidence="2">
    <location>
        <begin position="2"/>
        <end position="140"/>
    </location>
</feature>
<dbReference type="PANTHER" id="PTHR46268">
    <property type="entry name" value="STRESS RESPONSE PROTEIN NHAX"/>
    <property type="match status" value="1"/>
</dbReference>
<dbReference type="PRINTS" id="PR01438">
    <property type="entry name" value="UNVRSLSTRESS"/>
</dbReference>
<evidence type="ECO:0000313" key="3">
    <source>
        <dbReference type="EMBL" id="RAJ77274.1"/>
    </source>
</evidence>
<dbReference type="EMBL" id="QLMA01000007">
    <property type="protein sequence ID" value="RAJ77274.1"/>
    <property type="molecule type" value="Genomic_DNA"/>
</dbReference>
<organism evidence="3 4">
    <name type="scientific">Chitinophaga dinghuensis</name>
    <dbReference type="NCBI Taxonomy" id="1539050"/>
    <lineage>
        <taxon>Bacteria</taxon>
        <taxon>Pseudomonadati</taxon>
        <taxon>Bacteroidota</taxon>
        <taxon>Chitinophagia</taxon>
        <taxon>Chitinophagales</taxon>
        <taxon>Chitinophagaceae</taxon>
        <taxon>Chitinophaga</taxon>
    </lineage>
</organism>
<accession>A0A327VS57</accession>
<evidence type="ECO:0000256" key="1">
    <source>
        <dbReference type="ARBA" id="ARBA00008791"/>
    </source>
</evidence>
<dbReference type="InterPro" id="IPR006016">
    <property type="entry name" value="UspA"/>
</dbReference>
<sequence length="270" mass="30256">MNPILVATDFSPAAQNAADYAVDLALALNKEVVLINVYTYPISYNEVPVMVPVEEIEQGIHAELKKWKESLSLKAQGKISIEMEESIGTFYSGLQDVCDRLQPYMVIMGSQGSTAAERLLLGGHTVYTMRHLKWPVMAVPVNAHFTDIRNVGLACDLSKPASIPVERIKALLNDFHAELHILNIEGKHQALHDSLVASFRLINLFGELEPQYHYVKNKHIDEALMEVTVKNDIQLLIVLPQHHHLLDSLAHKSHTRHLTMRCPAPLLALQ</sequence>
<evidence type="ECO:0000259" key="2">
    <source>
        <dbReference type="Pfam" id="PF00582"/>
    </source>
</evidence>
<gene>
    <name evidence="3" type="ORF">CLV59_10740</name>
</gene>
<keyword evidence="4" id="KW-1185">Reference proteome</keyword>
<comment type="caution">
    <text evidence="3">The sequence shown here is derived from an EMBL/GenBank/DDBJ whole genome shotgun (WGS) entry which is preliminary data.</text>
</comment>
<dbReference type="CDD" id="cd00293">
    <property type="entry name" value="USP-like"/>
    <property type="match status" value="1"/>
</dbReference>
<proteinExistence type="inferred from homology"/>
<evidence type="ECO:0000313" key="4">
    <source>
        <dbReference type="Proteomes" id="UP000249819"/>
    </source>
</evidence>
<comment type="similarity">
    <text evidence="1">Belongs to the universal stress protein A family.</text>
</comment>
<dbReference type="SUPFAM" id="SSF52402">
    <property type="entry name" value="Adenine nucleotide alpha hydrolases-like"/>
    <property type="match status" value="2"/>
</dbReference>
<name>A0A327VS57_9BACT</name>
<reference evidence="3 4" key="1">
    <citation type="submission" date="2018-06" db="EMBL/GenBank/DDBJ databases">
        <title>Genomic Encyclopedia of Archaeal and Bacterial Type Strains, Phase II (KMG-II): from individual species to whole genera.</title>
        <authorList>
            <person name="Goeker M."/>
        </authorList>
    </citation>
    <scope>NUCLEOTIDE SEQUENCE [LARGE SCALE GENOMIC DNA]</scope>
    <source>
        <strain evidence="3 4">DSM 29821</strain>
    </source>
</reference>
<dbReference type="Gene3D" id="3.40.50.12370">
    <property type="match status" value="1"/>
</dbReference>
<dbReference type="Pfam" id="PF00582">
    <property type="entry name" value="Usp"/>
    <property type="match status" value="1"/>
</dbReference>
<dbReference type="AlphaFoldDB" id="A0A327VS57"/>
<dbReference type="InterPro" id="IPR006015">
    <property type="entry name" value="Universal_stress_UspA"/>
</dbReference>
<dbReference type="Proteomes" id="UP000249819">
    <property type="component" value="Unassembled WGS sequence"/>
</dbReference>
<dbReference type="RefSeq" id="WP_170137831.1">
    <property type="nucleotide sequence ID" value="NZ_QLMA01000007.1"/>
</dbReference>
<dbReference type="PANTHER" id="PTHR46268:SF22">
    <property type="entry name" value="SENSOR PROTEIN KDPD-RELATED"/>
    <property type="match status" value="1"/>
</dbReference>